<evidence type="ECO:0000256" key="2">
    <source>
        <dbReference type="ARBA" id="ARBA00022475"/>
    </source>
</evidence>
<dbReference type="InterPro" id="IPR011701">
    <property type="entry name" value="MFS"/>
</dbReference>
<evidence type="ECO:0000313" key="8">
    <source>
        <dbReference type="EMBL" id="SUZ63839.1"/>
    </source>
</evidence>
<dbReference type="PANTHER" id="PTHR43124:SF3">
    <property type="entry name" value="CHLORAMPHENICOL EFFLUX PUMP RV0191"/>
    <property type="match status" value="1"/>
</dbReference>
<organism evidence="8">
    <name type="scientific">marine metagenome</name>
    <dbReference type="NCBI Taxonomy" id="408172"/>
    <lineage>
        <taxon>unclassified sequences</taxon>
        <taxon>metagenomes</taxon>
        <taxon>ecological metagenomes</taxon>
    </lineage>
</organism>
<feature type="transmembrane region" description="Helical" evidence="6">
    <location>
        <begin position="227"/>
        <end position="247"/>
    </location>
</feature>
<evidence type="ECO:0000256" key="6">
    <source>
        <dbReference type="SAM" id="Phobius"/>
    </source>
</evidence>
<keyword evidence="4 6" id="KW-1133">Transmembrane helix</keyword>
<feature type="domain" description="Major facilitator superfamily (MFS) profile" evidence="7">
    <location>
        <begin position="1"/>
        <end position="377"/>
    </location>
</feature>
<feature type="transmembrane region" description="Helical" evidence="6">
    <location>
        <begin position="60"/>
        <end position="89"/>
    </location>
</feature>
<evidence type="ECO:0000256" key="4">
    <source>
        <dbReference type="ARBA" id="ARBA00022989"/>
    </source>
</evidence>
<dbReference type="Gene3D" id="1.20.1250.20">
    <property type="entry name" value="MFS general substrate transporter like domains"/>
    <property type="match status" value="2"/>
</dbReference>
<dbReference type="SUPFAM" id="SSF103473">
    <property type="entry name" value="MFS general substrate transporter"/>
    <property type="match status" value="1"/>
</dbReference>
<proteinExistence type="predicted"/>
<keyword evidence="5 6" id="KW-0472">Membrane</keyword>
<dbReference type="Pfam" id="PF07690">
    <property type="entry name" value="MFS_1"/>
    <property type="match status" value="1"/>
</dbReference>
<dbReference type="AlphaFoldDB" id="A0A381PCC5"/>
<evidence type="ECO:0000256" key="1">
    <source>
        <dbReference type="ARBA" id="ARBA00004651"/>
    </source>
</evidence>
<dbReference type="GO" id="GO:0022857">
    <property type="term" value="F:transmembrane transporter activity"/>
    <property type="evidence" value="ECO:0007669"/>
    <property type="project" value="InterPro"/>
</dbReference>
<feature type="transmembrane region" description="Helical" evidence="6">
    <location>
        <begin position="145"/>
        <end position="167"/>
    </location>
</feature>
<protein>
    <recommendedName>
        <fullName evidence="7">Major facilitator superfamily (MFS) profile domain-containing protein</fullName>
    </recommendedName>
</protein>
<evidence type="ECO:0000256" key="5">
    <source>
        <dbReference type="ARBA" id="ARBA00023136"/>
    </source>
</evidence>
<comment type="subcellular location">
    <subcellularLocation>
        <location evidence="1">Cell membrane</location>
        <topology evidence="1">Multi-pass membrane protein</topology>
    </subcellularLocation>
</comment>
<dbReference type="InterPro" id="IPR020846">
    <property type="entry name" value="MFS_dom"/>
</dbReference>
<name>A0A381PCC5_9ZZZZ</name>
<keyword evidence="3 6" id="KW-0812">Transmembrane</keyword>
<feature type="transmembrane region" description="Helical" evidence="6">
    <location>
        <begin position="324"/>
        <end position="343"/>
    </location>
</feature>
<dbReference type="PANTHER" id="PTHR43124">
    <property type="entry name" value="PURINE EFFLUX PUMP PBUE"/>
    <property type="match status" value="1"/>
</dbReference>
<feature type="transmembrane region" description="Helical" evidence="6">
    <location>
        <begin position="29"/>
        <end position="48"/>
    </location>
</feature>
<dbReference type="InterPro" id="IPR050189">
    <property type="entry name" value="MFS_Efflux_Transporters"/>
</dbReference>
<evidence type="ECO:0000256" key="3">
    <source>
        <dbReference type="ARBA" id="ARBA00022692"/>
    </source>
</evidence>
<feature type="transmembrane region" description="Helical" evidence="6">
    <location>
        <begin position="259"/>
        <end position="279"/>
    </location>
</feature>
<dbReference type="GO" id="GO:0005886">
    <property type="term" value="C:plasma membrane"/>
    <property type="evidence" value="ECO:0007669"/>
    <property type="project" value="UniProtKB-SubCell"/>
</dbReference>
<feature type="transmembrane region" description="Helical" evidence="6">
    <location>
        <begin position="285"/>
        <end position="312"/>
    </location>
</feature>
<accession>A0A381PCC5</accession>
<dbReference type="PROSITE" id="PS50850">
    <property type="entry name" value="MFS"/>
    <property type="match status" value="1"/>
</dbReference>
<evidence type="ECO:0000259" key="7">
    <source>
        <dbReference type="PROSITE" id="PS50850"/>
    </source>
</evidence>
<sequence length="378" mass="38583">MALGAFPIVGTAVVATALANDLGMSLTMFGAGVSVNTIVGALCAPLSGRFSDRYGGKWSCVLVLLSSGIGLLIVAIATSVVGLMLGLFISGYGQGACNPATNKLISERAPEGRRGTVTGIKQSGVQLAILVGGFTLPILSIWSSWRLAIGLYAVVALSLATVTAFALPDSRLRIGDNASDSVETSSTALPRSVHLLSIYSLLMGCVVGGVSRYLVLFAENSLAMSNVKAGIIAGLPGGLAIATRIVWAHLAEHRVAPSSALTIQSLFTAVVMAMLFLAVGVGEWIMWPAAVLSAVGLNAWNAVVMLSVIIGVPANQSGRASGRVVMGFMAGLTLGGFLTGLAADATGGYETAWAGMLFLSLAAAAIARGSGRNEQLEN</sequence>
<reference evidence="8" key="1">
    <citation type="submission" date="2018-05" db="EMBL/GenBank/DDBJ databases">
        <authorList>
            <person name="Lanie J.A."/>
            <person name="Ng W.-L."/>
            <person name="Kazmierczak K.M."/>
            <person name="Andrzejewski T.M."/>
            <person name="Davidsen T.M."/>
            <person name="Wayne K.J."/>
            <person name="Tettelin H."/>
            <person name="Glass J.I."/>
            <person name="Rusch D."/>
            <person name="Podicherti R."/>
            <person name="Tsui H.-C.T."/>
            <person name="Winkler M.E."/>
        </authorList>
    </citation>
    <scope>NUCLEOTIDE SEQUENCE</scope>
</reference>
<dbReference type="EMBL" id="UINC01000927">
    <property type="protein sequence ID" value="SUZ63839.1"/>
    <property type="molecule type" value="Genomic_DNA"/>
</dbReference>
<keyword evidence="2" id="KW-1003">Cell membrane</keyword>
<gene>
    <name evidence="8" type="ORF">METZ01_LOCUS16693</name>
</gene>
<feature type="transmembrane region" description="Helical" evidence="6">
    <location>
        <begin position="195"/>
        <end position="215"/>
    </location>
</feature>
<dbReference type="InterPro" id="IPR036259">
    <property type="entry name" value="MFS_trans_sf"/>
</dbReference>